<protein>
    <submittedName>
        <fullName evidence="1">Uncharacterized protein</fullName>
    </submittedName>
</protein>
<dbReference type="AlphaFoldDB" id="A0A397SM95"/>
<keyword evidence="2" id="KW-1185">Reference proteome</keyword>
<organism evidence="1 2">
    <name type="scientific">Glomus cerebriforme</name>
    <dbReference type="NCBI Taxonomy" id="658196"/>
    <lineage>
        <taxon>Eukaryota</taxon>
        <taxon>Fungi</taxon>
        <taxon>Fungi incertae sedis</taxon>
        <taxon>Mucoromycota</taxon>
        <taxon>Glomeromycotina</taxon>
        <taxon>Glomeromycetes</taxon>
        <taxon>Glomerales</taxon>
        <taxon>Glomeraceae</taxon>
        <taxon>Glomus</taxon>
    </lineage>
</organism>
<comment type="caution">
    <text evidence="1">The sequence shown here is derived from an EMBL/GenBank/DDBJ whole genome shotgun (WGS) entry which is preliminary data.</text>
</comment>
<evidence type="ECO:0000313" key="1">
    <source>
        <dbReference type="EMBL" id="RIA87243.1"/>
    </source>
</evidence>
<dbReference type="EMBL" id="QKYT01000319">
    <property type="protein sequence ID" value="RIA87243.1"/>
    <property type="molecule type" value="Genomic_DNA"/>
</dbReference>
<proteinExistence type="predicted"/>
<dbReference type="Proteomes" id="UP000265703">
    <property type="component" value="Unassembled WGS sequence"/>
</dbReference>
<evidence type="ECO:0000313" key="2">
    <source>
        <dbReference type="Proteomes" id="UP000265703"/>
    </source>
</evidence>
<name>A0A397SM95_9GLOM</name>
<reference evidence="1 2" key="1">
    <citation type="submission" date="2018-06" db="EMBL/GenBank/DDBJ databases">
        <title>Comparative genomics reveals the genomic features of Rhizophagus irregularis, R. cerebriforme, R. diaphanum and Gigaspora rosea, and their symbiotic lifestyle signature.</title>
        <authorList>
            <person name="Morin E."/>
            <person name="San Clemente H."/>
            <person name="Chen E.C.H."/>
            <person name="De La Providencia I."/>
            <person name="Hainaut M."/>
            <person name="Kuo A."/>
            <person name="Kohler A."/>
            <person name="Murat C."/>
            <person name="Tang N."/>
            <person name="Roy S."/>
            <person name="Loubradou J."/>
            <person name="Henrissat B."/>
            <person name="Grigoriev I.V."/>
            <person name="Corradi N."/>
            <person name="Roux C."/>
            <person name="Martin F.M."/>
        </authorList>
    </citation>
    <scope>NUCLEOTIDE SEQUENCE [LARGE SCALE GENOMIC DNA]</scope>
    <source>
        <strain evidence="1 2">DAOM 227022</strain>
    </source>
</reference>
<gene>
    <name evidence="1" type="ORF">C1645_828080</name>
</gene>
<sequence length="65" mass="7716">MTPEKWEKFSFHLETYAHSVLSSMIIHDRSTLNSAWTDIRKYIMDSANKYINNHLSSTKHKQDCQ</sequence>
<accession>A0A397SM95</accession>